<reference evidence="2" key="1">
    <citation type="submission" date="2021-02" db="EMBL/GenBank/DDBJ databases">
        <authorList>
            <person name="Nowell W R."/>
        </authorList>
    </citation>
    <scope>NUCLEOTIDE SEQUENCE</scope>
    <source>
        <strain evidence="2">Ploen Becks lab</strain>
    </source>
</reference>
<dbReference type="InterPro" id="IPR035992">
    <property type="entry name" value="Ricin_B-like_lectins"/>
</dbReference>
<sequence>MYGLETGYEKTGDFKIKSPALIGKQADGKWEIKYFDVNWNQFWTWEDKGDGYYQIVNRRSKKCLEVDDKRLIYKNGAILQQWSCYGNNNQLWRKNYFPGGTFQIVNKKSKRCIDIPGWGKSNGVRLWQWRCLDQANQKWQMHSNGLKNLDSHKCLDLPDHELYNLECNNGNAFMLKKIIDM</sequence>
<proteinExistence type="predicted"/>
<dbReference type="PROSITE" id="PS50231">
    <property type="entry name" value="RICIN_B_LECTIN"/>
    <property type="match status" value="1"/>
</dbReference>
<dbReference type="SUPFAM" id="SSF50370">
    <property type="entry name" value="Ricin B-like lectins"/>
    <property type="match status" value="1"/>
</dbReference>
<dbReference type="InterPro" id="IPR000772">
    <property type="entry name" value="Ricin_B_lectin"/>
</dbReference>
<dbReference type="CDD" id="cd00161">
    <property type="entry name" value="beta-trefoil_Ricin-like"/>
    <property type="match status" value="1"/>
</dbReference>
<dbReference type="Gene3D" id="2.80.10.50">
    <property type="match status" value="2"/>
</dbReference>
<evidence type="ECO:0000313" key="3">
    <source>
        <dbReference type="Proteomes" id="UP000663879"/>
    </source>
</evidence>
<evidence type="ECO:0000259" key="1">
    <source>
        <dbReference type="Pfam" id="PF14200"/>
    </source>
</evidence>
<dbReference type="Proteomes" id="UP000663879">
    <property type="component" value="Unassembled WGS sequence"/>
</dbReference>
<keyword evidence="3" id="KW-1185">Reference proteome</keyword>
<name>A0A813VDM4_9BILA</name>
<gene>
    <name evidence="2" type="ORF">OXX778_LOCUS8473</name>
</gene>
<protein>
    <recommendedName>
        <fullName evidence="1">Ricin B lectin domain-containing protein</fullName>
    </recommendedName>
</protein>
<organism evidence="2 3">
    <name type="scientific">Brachionus calyciflorus</name>
    <dbReference type="NCBI Taxonomy" id="104777"/>
    <lineage>
        <taxon>Eukaryota</taxon>
        <taxon>Metazoa</taxon>
        <taxon>Spiralia</taxon>
        <taxon>Gnathifera</taxon>
        <taxon>Rotifera</taxon>
        <taxon>Eurotatoria</taxon>
        <taxon>Monogononta</taxon>
        <taxon>Pseudotrocha</taxon>
        <taxon>Ploima</taxon>
        <taxon>Brachionidae</taxon>
        <taxon>Brachionus</taxon>
    </lineage>
</organism>
<accession>A0A813VDM4</accession>
<dbReference type="EMBL" id="CAJNOC010001168">
    <property type="protein sequence ID" value="CAF0841359.1"/>
    <property type="molecule type" value="Genomic_DNA"/>
</dbReference>
<dbReference type="OrthoDB" id="6770063at2759"/>
<feature type="domain" description="Ricin B lectin" evidence="1">
    <location>
        <begin position="40"/>
        <end position="125"/>
    </location>
</feature>
<evidence type="ECO:0000313" key="2">
    <source>
        <dbReference type="EMBL" id="CAF0841359.1"/>
    </source>
</evidence>
<dbReference type="Pfam" id="PF14200">
    <property type="entry name" value="RicinB_lectin_2"/>
    <property type="match status" value="1"/>
</dbReference>
<dbReference type="AlphaFoldDB" id="A0A813VDM4"/>
<comment type="caution">
    <text evidence="2">The sequence shown here is derived from an EMBL/GenBank/DDBJ whole genome shotgun (WGS) entry which is preliminary data.</text>
</comment>